<dbReference type="AlphaFoldDB" id="A0A9N8EAA7"/>
<protein>
    <submittedName>
        <fullName evidence="2">Uncharacterized protein</fullName>
    </submittedName>
</protein>
<accession>A0A9N8EAA7</accession>
<sequence length="557" mass="62043">MSGTAYDEGAIGKWVVLPWAVSDNEEQPFVGQIQQMKRSEVVSGVRGRTSRKVRVEHLVVFHDGDKRWYDLKEEEDSGRLTWVPKMARAEPPAATRRNAKEKTSKKKKSTQVSAKARAEDSLPQWIKDMHSWLLQKDKPMRPVGARRIIDQVMKLASGNGIGYQHWPEDVIFYEGVTIDIDSDFERMLSEAKEYHETYGMDKGRGWLLTMPVSKLLQFKKSRGLPSLNTTARASQSPGPSSLRKPQTSTKSRVSSAKQSEARKREAMAANACVRDTNGSFMSSDLTLTTAESDDDSRPATVASHPTIQADITQRDPTHQQDQPAKAVMEDQRQTRSRARKYDAIKSETDSPGESLPSDHCARVAATTKGSREAMQLQSRARYVCQQQERPASQNRGGTGNVTSSVRTRSAIAAALGIAPASSAGGRRQKGHQESEDVCMSSEARNSVKAAPEGDLVPWLQEMHNWLLASNLTEQTAKQVISLVRKLAAGEGLTYKHWPSGIVFYQGVSVGLHFDFERVLAEAKDFEERHGKDRGGWTLRYPLGKLAKFQEYKSIQAI</sequence>
<comment type="caution">
    <text evidence="2">The sequence shown here is derived from an EMBL/GenBank/DDBJ whole genome shotgun (WGS) entry which is preliminary data.</text>
</comment>
<feature type="compositionally biased region" description="Basic residues" evidence="1">
    <location>
        <begin position="97"/>
        <end position="109"/>
    </location>
</feature>
<feature type="region of interest" description="Disordered" evidence="1">
    <location>
        <begin position="89"/>
        <end position="117"/>
    </location>
</feature>
<keyword evidence="3" id="KW-1185">Reference proteome</keyword>
<evidence type="ECO:0000313" key="3">
    <source>
        <dbReference type="Proteomes" id="UP001153069"/>
    </source>
</evidence>
<feature type="compositionally biased region" description="Basic and acidic residues" evidence="1">
    <location>
        <begin position="327"/>
        <end position="348"/>
    </location>
</feature>
<name>A0A9N8EAA7_9STRA</name>
<gene>
    <name evidence="2" type="ORF">SEMRO_800_G204260.1</name>
</gene>
<reference evidence="2" key="1">
    <citation type="submission" date="2020-06" db="EMBL/GenBank/DDBJ databases">
        <authorList>
            <consortium name="Plant Systems Biology data submission"/>
        </authorList>
    </citation>
    <scope>NUCLEOTIDE SEQUENCE</scope>
    <source>
        <strain evidence="2">D6</strain>
    </source>
</reference>
<feature type="compositionally biased region" description="Polar residues" evidence="1">
    <location>
        <begin position="276"/>
        <end position="290"/>
    </location>
</feature>
<organism evidence="2 3">
    <name type="scientific">Seminavis robusta</name>
    <dbReference type="NCBI Taxonomy" id="568900"/>
    <lineage>
        <taxon>Eukaryota</taxon>
        <taxon>Sar</taxon>
        <taxon>Stramenopiles</taxon>
        <taxon>Ochrophyta</taxon>
        <taxon>Bacillariophyta</taxon>
        <taxon>Bacillariophyceae</taxon>
        <taxon>Bacillariophycidae</taxon>
        <taxon>Naviculales</taxon>
        <taxon>Naviculaceae</taxon>
        <taxon>Seminavis</taxon>
    </lineage>
</organism>
<feature type="compositionally biased region" description="Polar residues" evidence="1">
    <location>
        <begin position="226"/>
        <end position="258"/>
    </location>
</feature>
<feature type="region of interest" description="Disordered" evidence="1">
    <location>
        <begin position="226"/>
        <end position="358"/>
    </location>
</feature>
<feature type="region of interest" description="Disordered" evidence="1">
    <location>
        <begin position="373"/>
        <end position="402"/>
    </location>
</feature>
<feature type="region of interest" description="Disordered" evidence="1">
    <location>
        <begin position="421"/>
        <end position="443"/>
    </location>
</feature>
<feature type="compositionally biased region" description="Polar residues" evidence="1">
    <location>
        <begin position="384"/>
        <end position="402"/>
    </location>
</feature>
<proteinExistence type="predicted"/>
<dbReference type="EMBL" id="CAICTM010000799">
    <property type="protein sequence ID" value="CAB9516684.1"/>
    <property type="molecule type" value="Genomic_DNA"/>
</dbReference>
<dbReference type="Proteomes" id="UP001153069">
    <property type="component" value="Unassembled WGS sequence"/>
</dbReference>
<evidence type="ECO:0000313" key="2">
    <source>
        <dbReference type="EMBL" id="CAB9516684.1"/>
    </source>
</evidence>
<evidence type="ECO:0000256" key="1">
    <source>
        <dbReference type="SAM" id="MobiDB-lite"/>
    </source>
</evidence>